<dbReference type="GO" id="GO:0005507">
    <property type="term" value="F:copper ion binding"/>
    <property type="evidence" value="ECO:0007669"/>
    <property type="project" value="TreeGrafter"/>
</dbReference>
<dbReference type="Gene3D" id="3.20.20.380">
    <property type="entry name" value="Copper homeostasis (CutC) domain"/>
    <property type="match status" value="2"/>
</dbReference>
<accession>A0A4Q7KHP0</accession>
<dbReference type="PANTHER" id="PTHR12598">
    <property type="entry name" value="COPPER HOMEOSTASIS PROTEIN CUTC"/>
    <property type="match status" value="1"/>
</dbReference>
<dbReference type="EMBL" id="SGWQ01000012">
    <property type="protein sequence ID" value="RZS32388.1"/>
    <property type="molecule type" value="Genomic_DNA"/>
</dbReference>
<keyword evidence="4" id="KW-1185">Reference proteome</keyword>
<evidence type="ECO:0000256" key="2">
    <source>
        <dbReference type="ARBA" id="ARBA00019014"/>
    </source>
</evidence>
<name>A0A4Q7KHP0_9PSEU</name>
<organism evidence="3 4">
    <name type="scientific">Herbihabitans rhizosphaerae</name>
    <dbReference type="NCBI Taxonomy" id="1872711"/>
    <lineage>
        <taxon>Bacteria</taxon>
        <taxon>Bacillati</taxon>
        <taxon>Actinomycetota</taxon>
        <taxon>Actinomycetes</taxon>
        <taxon>Pseudonocardiales</taxon>
        <taxon>Pseudonocardiaceae</taxon>
        <taxon>Herbihabitans</taxon>
    </lineage>
</organism>
<comment type="caution">
    <text evidence="3">The sequence shown here is derived from an EMBL/GenBank/DDBJ whole genome shotgun (WGS) entry which is preliminary data.</text>
</comment>
<evidence type="ECO:0000256" key="1">
    <source>
        <dbReference type="ARBA" id="ARBA00007768"/>
    </source>
</evidence>
<protein>
    <recommendedName>
        <fullName evidence="2">Copper homeostasis protein cutC homolog</fullName>
    </recommendedName>
</protein>
<dbReference type="RefSeq" id="WP_130347841.1">
    <property type="nucleotide sequence ID" value="NZ_SGWQ01000012.1"/>
</dbReference>
<comment type="similarity">
    <text evidence="1">Belongs to the CutC family.</text>
</comment>
<dbReference type="SUPFAM" id="SSF110395">
    <property type="entry name" value="CutC-like"/>
    <property type="match status" value="1"/>
</dbReference>
<dbReference type="InterPro" id="IPR005627">
    <property type="entry name" value="CutC-like"/>
</dbReference>
<evidence type="ECO:0000313" key="4">
    <source>
        <dbReference type="Proteomes" id="UP000294257"/>
    </source>
</evidence>
<dbReference type="InterPro" id="IPR036822">
    <property type="entry name" value="CutC-like_dom_sf"/>
</dbReference>
<gene>
    <name evidence="3" type="ORF">EV193_11221</name>
</gene>
<proteinExistence type="inferred from homology"/>
<dbReference type="Proteomes" id="UP000294257">
    <property type="component" value="Unassembled WGS sequence"/>
</dbReference>
<dbReference type="OrthoDB" id="9815677at2"/>
<sequence length="210" mass="22351">MSIRYEVCVDSVEGVLAAERAGADRAELCANLFEGGTTPTLGTVVTTMAAVSSIRVHVIIRPRGGDFVFDRYEVDAMVRDVAAVREAGAHGVVIGALTPLERLVELGVHRVLTSGQEPSVLEGAPLIAELVKRAGDRIVVLPGGGITERNAARIVAETGVTELHFAAFVSAESPATHRNPHVYMGGELRQPEYSRKITSADRIAAVMRTP</sequence>
<evidence type="ECO:0000313" key="3">
    <source>
        <dbReference type="EMBL" id="RZS32388.1"/>
    </source>
</evidence>
<reference evidence="3 4" key="1">
    <citation type="submission" date="2019-02" db="EMBL/GenBank/DDBJ databases">
        <title>Genomic Encyclopedia of Type Strains, Phase IV (KMG-IV): sequencing the most valuable type-strain genomes for metagenomic binning, comparative biology and taxonomic classification.</title>
        <authorList>
            <person name="Goeker M."/>
        </authorList>
    </citation>
    <scope>NUCLEOTIDE SEQUENCE [LARGE SCALE GENOMIC DNA]</scope>
    <source>
        <strain evidence="3 4">DSM 101727</strain>
    </source>
</reference>
<dbReference type="Pfam" id="PF03932">
    <property type="entry name" value="CutC"/>
    <property type="match status" value="2"/>
</dbReference>
<dbReference type="PANTHER" id="PTHR12598:SF0">
    <property type="entry name" value="COPPER HOMEOSTASIS PROTEIN CUTC HOMOLOG"/>
    <property type="match status" value="1"/>
</dbReference>
<dbReference type="AlphaFoldDB" id="A0A4Q7KHP0"/>